<dbReference type="EMBL" id="BMKX01000003">
    <property type="protein sequence ID" value="GGJ59041.1"/>
    <property type="molecule type" value="Genomic_DNA"/>
</dbReference>
<proteinExistence type="predicted"/>
<feature type="region of interest" description="Disordered" evidence="4">
    <location>
        <begin position="106"/>
        <end position="177"/>
    </location>
</feature>
<dbReference type="PROSITE" id="PS50935">
    <property type="entry name" value="SSB"/>
    <property type="match status" value="1"/>
</dbReference>
<evidence type="ECO:0000313" key="6">
    <source>
        <dbReference type="Proteomes" id="UP000606115"/>
    </source>
</evidence>
<name>A0ABQ2DIP1_9MICC</name>
<accession>A0ABQ2DIP1</accession>
<gene>
    <name evidence="5" type="ORF">GCM10007173_17230</name>
</gene>
<evidence type="ECO:0000313" key="5">
    <source>
        <dbReference type="EMBL" id="GGJ59041.1"/>
    </source>
</evidence>
<dbReference type="InterPro" id="IPR000424">
    <property type="entry name" value="Primosome_PriB/ssb"/>
</dbReference>
<feature type="compositionally biased region" description="Polar residues" evidence="4">
    <location>
        <begin position="112"/>
        <end position="122"/>
    </location>
</feature>
<organism evidence="5 6">
    <name type="scientific">Glutamicibacter ardleyensis</name>
    <dbReference type="NCBI Taxonomy" id="225894"/>
    <lineage>
        <taxon>Bacteria</taxon>
        <taxon>Bacillati</taxon>
        <taxon>Actinomycetota</taxon>
        <taxon>Actinomycetes</taxon>
        <taxon>Micrococcales</taxon>
        <taxon>Micrococcaceae</taxon>
        <taxon>Glutamicibacter</taxon>
    </lineage>
</organism>
<dbReference type="SUPFAM" id="SSF50249">
    <property type="entry name" value="Nucleic acid-binding proteins"/>
    <property type="match status" value="1"/>
</dbReference>
<dbReference type="Pfam" id="PF00436">
    <property type="entry name" value="SSB"/>
    <property type="match status" value="1"/>
</dbReference>
<protein>
    <recommendedName>
        <fullName evidence="3">Single-stranded DNA-binding protein</fullName>
    </recommendedName>
</protein>
<comment type="caution">
    <text evidence="5">The sequence shown here is derived from an EMBL/GenBank/DDBJ whole genome shotgun (WGS) entry which is preliminary data.</text>
</comment>
<dbReference type="GeneID" id="303304093"/>
<keyword evidence="1 2" id="KW-0238">DNA-binding</keyword>
<dbReference type="CDD" id="cd04496">
    <property type="entry name" value="SSB_OBF"/>
    <property type="match status" value="1"/>
</dbReference>
<evidence type="ECO:0000256" key="4">
    <source>
        <dbReference type="SAM" id="MobiDB-lite"/>
    </source>
</evidence>
<evidence type="ECO:0000256" key="2">
    <source>
        <dbReference type="PROSITE-ProRule" id="PRU00252"/>
    </source>
</evidence>
<sequence length="177" mass="18799">MAEIVATGNLGADSEIRYTPSGSPVLNFRMADSKSKKKGDDWEKVAEQWLNVTVWGSLAEFLGDKLSKGVRVKITGEFYMRQYEGKNGPGVSLDVTAWGVQILTPPSGRSAGATNQTSANTHQPGPGWGNNTQQQPQQGGGWNAPNNDPWSTGGGQSQPQQNNGGGWGNPGANEPPF</sequence>
<dbReference type="InterPro" id="IPR012340">
    <property type="entry name" value="NA-bd_OB-fold"/>
</dbReference>
<dbReference type="Proteomes" id="UP000606115">
    <property type="component" value="Unassembled WGS sequence"/>
</dbReference>
<dbReference type="NCBIfam" id="TIGR00621">
    <property type="entry name" value="ssb"/>
    <property type="match status" value="1"/>
</dbReference>
<feature type="compositionally biased region" description="Low complexity" evidence="4">
    <location>
        <begin position="123"/>
        <end position="147"/>
    </location>
</feature>
<evidence type="ECO:0000256" key="1">
    <source>
        <dbReference type="ARBA" id="ARBA00023125"/>
    </source>
</evidence>
<dbReference type="Gene3D" id="2.40.50.140">
    <property type="entry name" value="Nucleic acid-binding proteins"/>
    <property type="match status" value="1"/>
</dbReference>
<keyword evidence="6" id="KW-1185">Reference proteome</keyword>
<dbReference type="InterPro" id="IPR011344">
    <property type="entry name" value="ssDNA-bd"/>
</dbReference>
<reference evidence="6" key="1">
    <citation type="journal article" date="2019" name="Int. J. Syst. Evol. Microbiol.">
        <title>The Global Catalogue of Microorganisms (GCM) 10K type strain sequencing project: providing services to taxonomists for standard genome sequencing and annotation.</title>
        <authorList>
            <consortium name="The Broad Institute Genomics Platform"/>
            <consortium name="The Broad Institute Genome Sequencing Center for Infectious Disease"/>
            <person name="Wu L."/>
            <person name="Ma J."/>
        </authorList>
    </citation>
    <scope>NUCLEOTIDE SEQUENCE [LARGE SCALE GENOMIC DNA]</scope>
    <source>
        <strain evidence="6">CGMCC 1.3685</strain>
    </source>
</reference>
<evidence type="ECO:0000256" key="3">
    <source>
        <dbReference type="RuleBase" id="RU000524"/>
    </source>
</evidence>
<dbReference type="RefSeq" id="WP_188685090.1">
    <property type="nucleotide sequence ID" value="NZ_BMKX01000003.1"/>
</dbReference>